<feature type="region of interest" description="Disordered" evidence="3">
    <location>
        <begin position="668"/>
        <end position="737"/>
    </location>
</feature>
<dbReference type="GO" id="GO:0005829">
    <property type="term" value="C:cytosol"/>
    <property type="evidence" value="ECO:0007669"/>
    <property type="project" value="TreeGrafter"/>
</dbReference>
<dbReference type="GO" id="GO:0045727">
    <property type="term" value="P:positive regulation of translation"/>
    <property type="evidence" value="ECO:0007669"/>
    <property type="project" value="TreeGrafter"/>
</dbReference>
<dbReference type="Gene3D" id="1.10.10.10">
    <property type="entry name" value="Winged helix-like DNA-binding domain superfamily/Winged helix DNA-binding domain"/>
    <property type="match status" value="1"/>
</dbReference>
<gene>
    <name evidence="5" type="ORF">FE257_012150</name>
</gene>
<evidence type="ECO:0000256" key="2">
    <source>
        <dbReference type="PROSITE-ProRule" id="PRU00332"/>
    </source>
</evidence>
<feature type="compositionally biased region" description="Low complexity" evidence="3">
    <location>
        <begin position="171"/>
        <end position="192"/>
    </location>
</feature>
<evidence type="ECO:0000256" key="3">
    <source>
        <dbReference type="SAM" id="MobiDB-lite"/>
    </source>
</evidence>
<dbReference type="PANTHER" id="PTHR22792:SF132">
    <property type="entry name" value="LA-RELATED PROTEIN 1"/>
    <property type="match status" value="1"/>
</dbReference>
<sequence length="737" mass="78691">MAATFSYAQAAKGIVATQAPTSETDTVSKSDEQNTGSSTETGDAVVSKPEASQEEKNAPVQEEKELELPATKTNGTGASPPSVDDSSAIAVPTDEEAKNTPNGTSEPTGEKQTQTSTTDKQNNGTEKSKEKSGSEKEKAEPPKELKAAPLPSVNIWQQRREAQDAKVKAVSSLKPTPTSTKTTSKTTSAASSISGDNQQEPVKTGNKKSENRRRGDGGKTRDESALPPVADSTMWPTPHVAQGEEKKKTQDKPEKAEKSPVMRSGKEKWMPVPYVPTAVFNTPLPSAARRGGRAARGGRDGARNGAPGAGAADKAQTAQGAQGAAKHAAPAERGRNEPNSARANSLPAPARRSNSADAGLADSRKAQVTDRSRGSKGADNAAAPAGKHGNSGEGSNRHQKTFTRNHDGAHKGGDQSARNAQGPADSQTGARTGSSHDRRFDNGPKSADFAGFNGDRKDKEFPRSERGRGSHRGRGGHSGYSGAQNTHFANNHSHNGFAHTKSFGFNDRHRPQPHGLGNGSRGHGMSMRSPSLPNSASMYNVYPFPTDINPVYAYPQMATGPMSAGPFQQQYMEPFSLMSMITMQLEYYFSVDNLCKDLFLRKHMDSQGFVSLVFIAGFKRIKTLTEDFELLRHVSRQLRYVESVQGEDGLDRLRPRERWEQWVLPMDQRDPAAQHQGPSLANIGKSDETAQSHVDGTTNGVPNGTAESPVSKTPLSSEAPEFSPANAMGGESESATV</sequence>
<organism evidence="5 6">
    <name type="scientific">Aspergillus nanangensis</name>
    <dbReference type="NCBI Taxonomy" id="2582783"/>
    <lineage>
        <taxon>Eukaryota</taxon>
        <taxon>Fungi</taxon>
        <taxon>Dikarya</taxon>
        <taxon>Ascomycota</taxon>
        <taxon>Pezizomycotina</taxon>
        <taxon>Eurotiomycetes</taxon>
        <taxon>Eurotiomycetidae</taxon>
        <taxon>Eurotiales</taxon>
        <taxon>Aspergillaceae</taxon>
        <taxon>Aspergillus</taxon>
        <taxon>Aspergillus subgen. Circumdati</taxon>
    </lineage>
</organism>
<evidence type="ECO:0000259" key="4">
    <source>
        <dbReference type="PROSITE" id="PS50961"/>
    </source>
</evidence>
<feature type="region of interest" description="Disordered" evidence="3">
    <location>
        <begin position="1"/>
        <end position="530"/>
    </location>
</feature>
<proteinExistence type="predicted"/>
<feature type="compositionally biased region" description="Basic and acidic residues" evidence="3">
    <location>
        <begin position="362"/>
        <end position="373"/>
    </location>
</feature>
<feature type="compositionally biased region" description="Basic and acidic residues" evidence="3">
    <location>
        <begin position="404"/>
        <end position="413"/>
    </location>
</feature>
<accession>A0AAD4CGD9</accession>
<feature type="compositionally biased region" description="Basic and acidic residues" evidence="3">
    <location>
        <begin position="454"/>
        <end position="468"/>
    </location>
</feature>
<dbReference type="InterPro" id="IPR036390">
    <property type="entry name" value="WH_DNA-bd_sf"/>
</dbReference>
<feature type="compositionally biased region" description="Basic and acidic residues" evidence="3">
    <location>
        <begin position="242"/>
        <end position="269"/>
    </location>
</feature>
<dbReference type="PANTHER" id="PTHR22792">
    <property type="entry name" value="LUPUS LA PROTEIN-RELATED"/>
    <property type="match status" value="1"/>
</dbReference>
<dbReference type="CDD" id="cd07323">
    <property type="entry name" value="LAM"/>
    <property type="match status" value="1"/>
</dbReference>
<feature type="domain" description="HTH La-type RNA-binding" evidence="4">
    <location>
        <begin position="571"/>
        <end position="665"/>
    </location>
</feature>
<dbReference type="EMBL" id="VCAU01000085">
    <property type="protein sequence ID" value="KAF9885975.1"/>
    <property type="molecule type" value="Genomic_DNA"/>
</dbReference>
<dbReference type="InterPro" id="IPR006630">
    <property type="entry name" value="La_HTH"/>
</dbReference>
<dbReference type="SMART" id="SM00715">
    <property type="entry name" value="LA"/>
    <property type="match status" value="1"/>
</dbReference>
<evidence type="ECO:0000313" key="5">
    <source>
        <dbReference type="EMBL" id="KAF9885975.1"/>
    </source>
</evidence>
<evidence type="ECO:0000313" key="6">
    <source>
        <dbReference type="Proteomes" id="UP001194746"/>
    </source>
</evidence>
<dbReference type="GO" id="GO:0003723">
    <property type="term" value="F:RNA binding"/>
    <property type="evidence" value="ECO:0007669"/>
    <property type="project" value="UniProtKB-UniRule"/>
</dbReference>
<dbReference type="SUPFAM" id="SSF46785">
    <property type="entry name" value="Winged helix' DNA-binding domain"/>
    <property type="match status" value="1"/>
</dbReference>
<feature type="compositionally biased region" description="Polar residues" evidence="3">
    <location>
        <begin position="99"/>
        <end position="125"/>
    </location>
</feature>
<dbReference type="InterPro" id="IPR045180">
    <property type="entry name" value="La_dom_prot"/>
</dbReference>
<keyword evidence="1 2" id="KW-0694">RNA-binding</keyword>
<reference evidence="5" key="1">
    <citation type="journal article" date="2019" name="Beilstein J. Org. Chem.">
        <title>Nanangenines: drimane sesquiterpenoids as the dominant metabolite cohort of a novel Australian fungus, Aspergillus nanangensis.</title>
        <authorList>
            <person name="Lacey H.J."/>
            <person name="Gilchrist C.L.M."/>
            <person name="Crombie A."/>
            <person name="Kalaitzis J.A."/>
            <person name="Vuong D."/>
            <person name="Rutledge P.J."/>
            <person name="Turner P."/>
            <person name="Pitt J.I."/>
            <person name="Lacey E."/>
            <person name="Chooi Y.H."/>
            <person name="Piggott A.M."/>
        </authorList>
    </citation>
    <scope>NUCLEOTIDE SEQUENCE</scope>
    <source>
        <strain evidence="5">MST-FP2251</strain>
    </source>
</reference>
<reference evidence="5" key="2">
    <citation type="submission" date="2020-02" db="EMBL/GenBank/DDBJ databases">
        <authorList>
            <person name="Gilchrist C.L.M."/>
            <person name="Chooi Y.-H."/>
        </authorList>
    </citation>
    <scope>NUCLEOTIDE SEQUENCE</scope>
    <source>
        <strain evidence="5">MST-FP2251</strain>
    </source>
</reference>
<feature type="compositionally biased region" description="Basic and acidic residues" evidence="3">
    <location>
        <begin position="207"/>
        <end position="224"/>
    </location>
</feature>
<feature type="compositionally biased region" description="Basic and acidic residues" evidence="3">
    <location>
        <begin position="126"/>
        <end position="146"/>
    </location>
</feature>
<evidence type="ECO:0000256" key="1">
    <source>
        <dbReference type="ARBA" id="ARBA00022884"/>
    </source>
</evidence>
<dbReference type="AlphaFoldDB" id="A0AAD4CGD9"/>
<feature type="compositionally biased region" description="Basic and acidic residues" evidence="3">
    <location>
        <begin position="158"/>
        <end position="167"/>
    </location>
</feature>
<dbReference type="GO" id="GO:0010494">
    <property type="term" value="C:cytoplasmic stress granule"/>
    <property type="evidence" value="ECO:0007669"/>
    <property type="project" value="TreeGrafter"/>
</dbReference>
<dbReference type="InterPro" id="IPR036388">
    <property type="entry name" value="WH-like_DNA-bd_sf"/>
</dbReference>
<feature type="compositionally biased region" description="Polar residues" evidence="3">
    <location>
        <begin position="416"/>
        <end position="433"/>
    </location>
</feature>
<dbReference type="Proteomes" id="UP001194746">
    <property type="component" value="Unassembled WGS sequence"/>
</dbReference>
<dbReference type="Pfam" id="PF05383">
    <property type="entry name" value="La"/>
    <property type="match status" value="1"/>
</dbReference>
<feature type="compositionally biased region" description="Basic and acidic residues" evidence="3">
    <location>
        <begin position="51"/>
        <end position="67"/>
    </location>
</feature>
<feature type="compositionally biased region" description="Polar residues" evidence="3">
    <location>
        <begin position="483"/>
        <end position="494"/>
    </location>
</feature>
<comment type="caution">
    <text evidence="5">The sequence shown here is derived from an EMBL/GenBank/DDBJ whole genome shotgun (WGS) entry which is preliminary data.</text>
</comment>
<feature type="compositionally biased region" description="Low complexity" evidence="3">
    <location>
        <begin position="303"/>
        <end position="328"/>
    </location>
</feature>
<protein>
    <recommendedName>
        <fullName evidence="4">HTH La-type RNA-binding domain-containing protein</fullName>
    </recommendedName>
</protein>
<feature type="compositionally biased region" description="Polar residues" evidence="3">
    <location>
        <begin position="691"/>
        <end position="716"/>
    </location>
</feature>
<dbReference type="PROSITE" id="PS50961">
    <property type="entry name" value="HTH_LA"/>
    <property type="match status" value="1"/>
</dbReference>
<name>A0AAD4CGD9_ASPNN</name>
<keyword evidence="6" id="KW-1185">Reference proteome</keyword>